<dbReference type="AlphaFoldDB" id="A0A2I0BEM2"/>
<reference evidence="13 14" key="1">
    <citation type="journal article" date="2017" name="Nature">
        <title>The Apostasia genome and the evolution of orchids.</title>
        <authorList>
            <person name="Zhang G.Q."/>
            <person name="Liu K.W."/>
            <person name="Li Z."/>
            <person name="Lohaus R."/>
            <person name="Hsiao Y.Y."/>
            <person name="Niu S.C."/>
            <person name="Wang J.Y."/>
            <person name="Lin Y.C."/>
            <person name="Xu Q."/>
            <person name="Chen L.J."/>
            <person name="Yoshida K."/>
            <person name="Fujiwara S."/>
            <person name="Wang Z.W."/>
            <person name="Zhang Y.Q."/>
            <person name="Mitsuda N."/>
            <person name="Wang M."/>
            <person name="Liu G.H."/>
            <person name="Pecoraro L."/>
            <person name="Huang H.X."/>
            <person name="Xiao X.J."/>
            <person name="Lin M."/>
            <person name="Wu X.Y."/>
            <person name="Wu W.L."/>
            <person name="Chen Y.Y."/>
            <person name="Chang S.B."/>
            <person name="Sakamoto S."/>
            <person name="Ohme-Takagi M."/>
            <person name="Yagi M."/>
            <person name="Zeng S.J."/>
            <person name="Shen C.Y."/>
            <person name="Yeh C.M."/>
            <person name="Luo Y.B."/>
            <person name="Tsai W.C."/>
            <person name="Van de Peer Y."/>
            <person name="Liu Z.J."/>
        </authorList>
    </citation>
    <scope>NUCLEOTIDE SEQUENCE [LARGE SCALE GENOMIC DNA]</scope>
    <source>
        <strain evidence="14">cv. Shenzhen</strain>
        <tissue evidence="13">Stem</tissue>
    </source>
</reference>
<feature type="domain" description="Rrn7/TAF1B C-terminal cyclin" evidence="12">
    <location>
        <begin position="340"/>
        <end position="426"/>
    </location>
</feature>
<dbReference type="GO" id="GO:0070860">
    <property type="term" value="C:RNA polymerase I core factor complex"/>
    <property type="evidence" value="ECO:0007669"/>
    <property type="project" value="InterPro"/>
</dbReference>
<keyword evidence="7" id="KW-0238">DNA-binding</keyword>
<keyword evidence="5" id="KW-0862">Zinc</keyword>
<dbReference type="GO" id="GO:0008270">
    <property type="term" value="F:zinc ion binding"/>
    <property type="evidence" value="ECO:0007669"/>
    <property type="project" value="UniProtKB-KW"/>
</dbReference>
<accession>A0A2I0BEM2</accession>
<sequence>MESPLREEEEGDDQLPEERRKIFCEACGGNYFEGSDDGFFYCSQCGSQSQDVIATCADTEDVLGGVNSLFRHRAKGCAGTSAKSDLTVPSKEEILRSLGQPYSGAPPIKDSEKSPYEFEDSPSSPQDFGFQGCKDPGKAVEAIRLRYVQGLQVMLQLQCEALVQKFGVSPLICSTAMTTWLRYVAVSRVFDDSWVEKVIDEAKIAAAAGFKGKCKLEELQVVARENGNLERTNRSKSKRKVEHSDDYGQKAISVSFLSLRKTLPVYSTLATSFLACHIARESVLPTDIQEWVTEAKIPYLNGFIELEKYLGTPPKFFPLSSRLMFRPIRVVSAWLLEVTAATIAESCGIRTPSLNFYAIALRYLKELSLPVSKILQQACKLYEWSLPSELWLSNNKYGLPTRVYLMSILIVTIRILYNIHGQGVWESQYNSKKSMSDRSNPGDLGSLNLISKQKVGSNHFISSQDGNIMKPSPVTDFSSDRTPELSTVQLLQILEAAYHKTTTNEYSKDLLSYLKYCKDVIFPGLTPSFDEGKLIRRLWDLYDKQQDDDVGLETETEFPESKHKRPRDGESVNSSLTSKKKKEEKQENASIDACAVKRSSAAATSVAIENMKFDMEDNGFHYLEPKVYHRADCYLHYKRQNIDGKFIYVAHADYYILLRACAKLAQVDPRILHIGVLKFEKRLDWIEQRIDGSLKLLSKSS</sequence>
<keyword evidence="3" id="KW-0479">Metal-binding</keyword>
<dbReference type="GO" id="GO:0042790">
    <property type="term" value="P:nucleolar large rRNA transcription by RNA polymerase I"/>
    <property type="evidence" value="ECO:0007669"/>
    <property type="project" value="TreeGrafter"/>
</dbReference>
<dbReference type="Pfam" id="PF20645">
    <property type="entry name" value="Rrn7_cyclin_C"/>
    <property type="match status" value="1"/>
</dbReference>
<evidence type="ECO:0000256" key="7">
    <source>
        <dbReference type="ARBA" id="ARBA00023125"/>
    </source>
</evidence>
<keyword evidence="8" id="KW-0804">Transcription</keyword>
<feature type="domain" description="Rrn7/TAF1B N-terminal cyclin" evidence="11">
    <location>
        <begin position="151"/>
        <end position="301"/>
    </location>
</feature>
<evidence type="ECO:0000256" key="3">
    <source>
        <dbReference type="ARBA" id="ARBA00022723"/>
    </source>
</evidence>
<feature type="region of interest" description="Disordered" evidence="10">
    <location>
        <begin position="98"/>
        <end position="126"/>
    </location>
</feature>
<dbReference type="STRING" id="1088818.A0A2I0BEM2"/>
<proteinExistence type="inferred from homology"/>
<evidence type="ECO:0000313" key="14">
    <source>
        <dbReference type="Proteomes" id="UP000236161"/>
    </source>
</evidence>
<evidence type="ECO:0000256" key="1">
    <source>
        <dbReference type="ARBA" id="ARBA00004604"/>
    </source>
</evidence>
<dbReference type="Pfam" id="PF20644">
    <property type="entry name" value="Rrn7_cyclin_N"/>
    <property type="match status" value="1"/>
</dbReference>
<evidence type="ECO:0000256" key="2">
    <source>
        <dbReference type="ARBA" id="ARBA00006899"/>
    </source>
</evidence>
<keyword evidence="6" id="KW-0805">Transcription regulation</keyword>
<evidence type="ECO:0000256" key="5">
    <source>
        <dbReference type="ARBA" id="ARBA00022833"/>
    </source>
</evidence>
<evidence type="ECO:0000313" key="13">
    <source>
        <dbReference type="EMBL" id="PKA66228.1"/>
    </source>
</evidence>
<dbReference type="InterPro" id="IPR048538">
    <property type="entry name" value="Rrn7_cyclin_C"/>
</dbReference>
<comment type="subcellular location">
    <subcellularLocation>
        <location evidence="1">Nucleus</location>
        <location evidence="1">Nucleolus</location>
    </subcellularLocation>
</comment>
<keyword evidence="14" id="KW-1185">Reference proteome</keyword>
<gene>
    <name evidence="13" type="ORF">AXF42_Ash006925</name>
</gene>
<dbReference type="InterPro" id="IPR033599">
    <property type="entry name" value="TAF1B/Rrn7"/>
</dbReference>
<evidence type="ECO:0000256" key="8">
    <source>
        <dbReference type="ARBA" id="ARBA00023163"/>
    </source>
</evidence>
<evidence type="ECO:0000256" key="4">
    <source>
        <dbReference type="ARBA" id="ARBA00022771"/>
    </source>
</evidence>
<protein>
    <submittedName>
        <fullName evidence="13">TATA box-binding protein-associated factor RNA polymerase I subunit B</fullName>
    </submittedName>
</protein>
<dbReference type="Proteomes" id="UP000236161">
    <property type="component" value="Unassembled WGS sequence"/>
</dbReference>
<dbReference type="InterPro" id="IPR048540">
    <property type="entry name" value="Rrn7_cyclin_N"/>
</dbReference>
<dbReference type="PANTHER" id="PTHR31576">
    <property type="entry name" value="TATA BOX-BINDING PROTEIN-ASSOCIATED FACTOR RNA POLYMERASE I SUBUNIT B"/>
    <property type="match status" value="1"/>
</dbReference>
<keyword evidence="9" id="KW-0539">Nucleus</keyword>
<feature type="region of interest" description="Disordered" evidence="10">
    <location>
        <begin position="550"/>
        <end position="585"/>
    </location>
</feature>
<dbReference type="PANTHER" id="PTHR31576:SF2">
    <property type="entry name" value="TATA BOX-BINDING PROTEIN-ASSOCIATED FACTOR RNA POLYMERASE I SUBUNIT B"/>
    <property type="match status" value="1"/>
</dbReference>
<keyword evidence="4" id="KW-0863">Zinc-finger</keyword>
<evidence type="ECO:0000256" key="6">
    <source>
        <dbReference type="ARBA" id="ARBA00023015"/>
    </source>
</evidence>
<organism evidence="13 14">
    <name type="scientific">Apostasia shenzhenica</name>
    <dbReference type="NCBI Taxonomy" id="1088818"/>
    <lineage>
        <taxon>Eukaryota</taxon>
        <taxon>Viridiplantae</taxon>
        <taxon>Streptophyta</taxon>
        <taxon>Embryophyta</taxon>
        <taxon>Tracheophyta</taxon>
        <taxon>Spermatophyta</taxon>
        <taxon>Magnoliopsida</taxon>
        <taxon>Liliopsida</taxon>
        <taxon>Asparagales</taxon>
        <taxon>Orchidaceae</taxon>
        <taxon>Apostasioideae</taxon>
        <taxon>Apostasia</taxon>
    </lineage>
</organism>
<evidence type="ECO:0000256" key="10">
    <source>
        <dbReference type="SAM" id="MobiDB-lite"/>
    </source>
</evidence>
<evidence type="ECO:0000256" key="9">
    <source>
        <dbReference type="ARBA" id="ARBA00023242"/>
    </source>
</evidence>
<name>A0A2I0BEM2_9ASPA</name>
<comment type="similarity">
    <text evidence="2">Belongs to the RRN7/TAF1B family.</text>
</comment>
<evidence type="ECO:0000259" key="12">
    <source>
        <dbReference type="Pfam" id="PF20645"/>
    </source>
</evidence>
<dbReference type="GO" id="GO:0001164">
    <property type="term" value="F:RNA polymerase I core promoter sequence-specific DNA binding"/>
    <property type="evidence" value="ECO:0007669"/>
    <property type="project" value="InterPro"/>
</dbReference>
<dbReference type="OrthoDB" id="10069252at2759"/>
<dbReference type="EMBL" id="KZ451886">
    <property type="protein sequence ID" value="PKA66228.1"/>
    <property type="molecule type" value="Genomic_DNA"/>
</dbReference>
<evidence type="ECO:0000259" key="11">
    <source>
        <dbReference type="Pfam" id="PF20644"/>
    </source>
</evidence>